<proteinExistence type="inferred from homology"/>
<dbReference type="SMART" id="SM00534">
    <property type="entry name" value="MUTSac"/>
    <property type="match status" value="1"/>
</dbReference>
<dbReference type="Gene3D" id="3.40.50.300">
    <property type="entry name" value="P-loop containing nucleotide triphosphate hydrolases"/>
    <property type="match status" value="1"/>
</dbReference>
<evidence type="ECO:0000259" key="8">
    <source>
        <dbReference type="SMART" id="SM00534"/>
    </source>
</evidence>
<evidence type="ECO:0000256" key="1">
    <source>
        <dbReference type="ARBA" id="ARBA00006271"/>
    </source>
</evidence>
<evidence type="ECO:0000256" key="3">
    <source>
        <dbReference type="ARBA" id="ARBA00022840"/>
    </source>
</evidence>
<evidence type="ECO:0000256" key="5">
    <source>
        <dbReference type="ARBA" id="ARBA00023204"/>
    </source>
</evidence>
<dbReference type="PANTHER" id="PTHR11361">
    <property type="entry name" value="DNA MISMATCH REPAIR PROTEIN MUTS FAMILY MEMBER"/>
    <property type="match status" value="1"/>
</dbReference>
<keyword evidence="5" id="KW-0227">DNA damage</keyword>
<evidence type="ECO:0000256" key="2">
    <source>
        <dbReference type="ARBA" id="ARBA00022741"/>
    </source>
</evidence>
<dbReference type="Proteomes" id="UP000198660">
    <property type="component" value="Unassembled WGS sequence"/>
</dbReference>
<dbReference type="InterPro" id="IPR007696">
    <property type="entry name" value="DNA_mismatch_repair_MutS_core"/>
</dbReference>
<dbReference type="GO" id="GO:0006298">
    <property type="term" value="P:mismatch repair"/>
    <property type="evidence" value="ECO:0007669"/>
    <property type="project" value="InterPro"/>
</dbReference>
<gene>
    <name evidence="9" type="ORF">SAMN05444972_101393</name>
</gene>
<accession>A0A1I6P6U7</accession>
<dbReference type="RefSeq" id="WP_091833003.1">
    <property type="nucleotide sequence ID" value="NZ_FPAA01000001.1"/>
</dbReference>
<dbReference type="SMART" id="SM00533">
    <property type="entry name" value="MUTSd"/>
    <property type="match status" value="1"/>
</dbReference>
<keyword evidence="5" id="KW-0234">DNA repair</keyword>
<keyword evidence="10" id="KW-1185">Reference proteome</keyword>
<evidence type="ECO:0000313" key="9">
    <source>
        <dbReference type="EMBL" id="SFS35828.1"/>
    </source>
</evidence>
<feature type="domain" description="DNA mismatch repair proteins mutS family" evidence="8">
    <location>
        <begin position="333"/>
        <end position="533"/>
    </location>
</feature>
<protein>
    <submittedName>
        <fullName evidence="9">MutS domain V</fullName>
    </submittedName>
</protein>
<feature type="domain" description="DNA mismatch repair protein MutS core" evidence="7">
    <location>
        <begin position="5"/>
        <end position="317"/>
    </location>
</feature>
<dbReference type="InterPro" id="IPR036187">
    <property type="entry name" value="DNA_mismatch_repair_MutS_sf"/>
</dbReference>
<sequence>MDAWTKEALLWPEVWVKFRPLTSMGQRAKGALSPFMPGEELEWQETLERQVHLLTFAEEDPDGAVRIEGALSKLPDIESILLHLDQGGVPGMTEWFQLQEFLRWGTRLQRWVRDGSLNGWPDLDLTVWQQVISLLNPGPGSRIQDSFSINRGFDPRLETLTKQQFQLERRFVAEKERVADRIEDDYPISRNRDGEWIVDRGAAFLDAMRQDGRMERARETTFEVLFRALPSSEMVKITEEKARVEREQVTVTEEVFARLATQVHPFVPDLRRVLIAITHLDIDWARMRAAQSWQGVRPSEGDSIVIAAGRHPVMEQRLKEEGRVFTPVDVEVKRGVTVFIGPNMGGKTVALRTIGLIVSLGHYGFLVPAKECSMPLTPWVTAVIGDAQDVHAGLSTFGAEVVRLAKWVDRSDAGLLLLDEIGRGTNPVEGEALSVALTDHLAKGHGWVVHATHYRETIEIKNVRVYRTGGLNQTKKMPVVNAPETARQWLLDRMNFCLQPWQPSDGFPQEALTIAAQLGLPSEVIVGAQKRILAKSPGDKLPEGGAKPGKGDRRWKTD</sequence>
<evidence type="ECO:0000256" key="6">
    <source>
        <dbReference type="SAM" id="MobiDB-lite"/>
    </source>
</evidence>
<organism evidence="9 10">
    <name type="scientific">Marininema halotolerans</name>
    <dbReference type="NCBI Taxonomy" id="1155944"/>
    <lineage>
        <taxon>Bacteria</taxon>
        <taxon>Bacillati</taxon>
        <taxon>Bacillota</taxon>
        <taxon>Bacilli</taxon>
        <taxon>Bacillales</taxon>
        <taxon>Thermoactinomycetaceae</taxon>
        <taxon>Marininema</taxon>
    </lineage>
</organism>
<dbReference type="SUPFAM" id="SSF48334">
    <property type="entry name" value="DNA repair protein MutS, domain III"/>
    <property type="match status" value="1"/>
</dbReference>
<evidence type="ECO:0000313" key="10">
    <source>
        <dbReference type="Proteomes" id="UP000198660"/>
    </source>
</evidence>
<dbReference type="GO" id="GO:0140664">
    <property type="term" value="F:ATP-dependent DNA damage sensor activity"/>
    <property type="evidence" value="ECO:0007669"/>
    <property type="project" value="InterPro"/>
</dbReference>
<dbReference type="GO" id="GO:0005524">
    <property type="term" value="F:ATP binding"/>
    <property type="evidence" value="ECO:0007669"/>
    <property type="project" value="UniProtKB-KW"/>
</dbReference>
<dbReference type="Pfam" id="PF00488">
    <property type="entry name" value="MutS_V"/>
    <property type="match status" value="1"/>
</dbReference>
<evidence type="ECO:0000259" key="7">
    <source>
        <dbReference type="SMART" id="SM00533"/>
    </source>
</evidence>
<dbReference type="InterPro" id="IPR000432">
    <property type="entry name" value="DNA_mismatch_repair_MutS_C"/>
</dbReference>
<reference evidence="10" key="1">
    <citation type="submission" date="2016-10" db="EMBL/GenBank/DDBJ databases">
        <authorList>
            <person name="Varghese N."/>
            <person name="Submissions S."/>
        </authorList>
    </citation>
    <scope>NUCLEOTIDE SEQUENCE [LARGE SCALE GENOMIC DNA]</scope>
    <source>
        <strain evidence="10">DSM 45789</strain>
    </source>
</reference>
<feature type="region of interest" description="Disordered" evidence="6">
    <location>
        <begin position="535"/>
        <end position="558"/>
    </location>
</feature>
<dbReference type="GO" id="GO:0030983">
    <property type="term" value="F:mismatched DNA binding"/>
    <property type="evidence" value="ECO:0007669"/>
    <property type="project" value="InterPro"/>
</dbReference>
<dbReference type="OrthoDB" id="9777812at2"/>
<keyword evidence="2" id="KW-0547">Nucleotide-binding</keyword>
<dbReference type="EMBL" id="FPAA01000001">
    <property type="protein sequence ID" value="SFS35828.1"/>
    <property type="molecule type" value="Genomic_DNA"/>
</dbReference>
<feature type="compositionally biased region" description="Basic and acidic residues" evidence="6">
    <location>
        <begin position="549"/>
        <end position="558"/>
    </location>
</feature>
<dbReference type="PANTHER" id="PTHR11361:SF34">
    <property type="entry name" value="DNA MISMATCH REPAIR PROTEIN MSH1, MITOCHONDRIAL"/>
    <property type="match status" value="1"/>
</dbReference>
<dbReference type="InterPro" id="IPR027417">
    <property type="entry name" value="P-loop_NTPase"/>
</dbReference>
<dbReference type="AlphaFoldDB" id="A0A1I6P6U7"/>
<dbReference type="SUPFAM" id="SSF52540">
    <property type="entry name" value="P-loop containing nucleoside triphosphate hydrolases"/>
    <property type="match status" value="1"/>
</dbReference>
<evidence type="ECO:0000256" key="4">
    <source>
        <dbReference type="ARBA" id="ARBA00023125"/>
    </source>
</evidence>
<keyword evidence="4" id="KW-0238">DNA-binding</keyword>
<comment type="similarity">
    <text evidence="1">Belongs to the DNA mismatch repair MutS family.</text>
</comment>
<keyword evidence="3" id="KW-0067">ATP-binding</keyword>
<name>A0A1I6P6U7_9BACL</name>
<dbReference type="InterPro" id="IPR045076">
    <property type="entry name" value="MutS"/>
</dbReference>